<dbReference type="AlphaFoldDB" id="A0AAD6U1C9"/>
<organism evidence="3 4">
    <name type="scientific">Mycena belliarum</name>
    <dbReference type="NCBI Taxonomy" id="1033014"/>
    <lineage>
        <taxon>Eukaryota</taxon>
        <taxon>Fungi</taxon>
        <taxon>Dikarya</taxon>
        <taxon>Basidiomycota</taxon>
        <taxon>Agaricomycotina</taxon>
        <taxon>Agaricomycetes</taxon>
        <taxon>Agaricomycetidae</taxon>
        <taxon>Agaricales</taxon>
        <taxon>Marasmiineae</taxon>
        <taxon>Mycenaceae</taxon>
        <taxon>Mycena</taxon>
    </lineage>
</organism>
<feature type="compositionally biased region" description="Polar residues" evidence="2">
    <location>
        <begin position="69"/>
        <end position="84"/>
    </location>
</feature>
<protein>
    <submittedName>
        <fullName evidence="3">Uncharacterized protein</fullName>
    </submittedName>
</protein>
<accession>A0AAD6U1C9</accession>
<keyword evidence="4" id="KW-1185">Reference proteome</keyword>
<proteinExistence type="predicted"/>
<dbReference type="EMBL" id="JARJCN010000044">
    <property type="protein sequence ID" value="KAJ7082651.1"/>
    <property type="molecule type" value="Genomic_DNA"/>
</dbReference>
<name>A0AAD6U1C9_9AGAR</name>
<dbReference type="PANTHER" id="PTHR45691">
    <property type="entry name" value="PROTEIN DIAPHANOUS"/>
    <property type="match status" value="1"/>
</dbReference>
<feature type="compositionally biased region" description="Pro residues" evidence="2">
    <location>
        <begin position="398"/>
        <end position="411"/>
    </location>
</feature>
<evidence type="ECO:0000313" key="3">
    <source>
        <dbReference type="EMBL" id="KAJ7082651.1"/>
    </source>
</evidence>
<dbReference type="InterPro" id="IPR051412">
    <property type="entry name" value="Formin_Homology_Diaphanous_sf"/>
</dbReference>
<evidence type="ECO:0000256" key="2">
    <source>
        <dbReference type="SAM" id="MobiDB-lite"/>
    </source>
</evidence>
<dbReference type="Proteomes" id="UP001222325">
    <property type="component" value="Unassembled WGS sequence"/>
</dbReference>
<dbReference type="GO" id="GO:0005884">
    <property type="term" value="C:actin filament"/>
    <property type="evidence" value="ECO:0007669"/>
    <property type="project" value="TreeGrafter"/>
</dbReference>
<evidence type="ECO:0000313" key="4">
    <source>
        <dbReference type="Proteomes" id="UP001222325"/>
    </source>
</evidence>
<comment type="caution">
    <text evidence="3">The sequence shown here is derived from an EMBL/GenBank/DDBJ whole genome shotgun (WGS) entry which is preliminary data.</text>
</comment>
<reference evidence="3" key="1">
    <citation type="submission" date="2023-03" db="EMBL/GenBank/DDBJ databases">
        <title>Massive genome expansion in bonnet fungi (Mycena s.s.) driven by repeated elements and novel gene families across ecological guilds.</title>
        <authorList>
            <consortium name="Lawrence Berkeley National Laboratory"/>
            <person name="Harder C.B."/>
            <person name="Miyauchi S."/>
            <person name="Viragh M."/>
            <person name="Kuo A."/>
            <person name="Thoen E."/>
            <person name="Andreopoulos B."/>
            <person name="Lu D."/>
            <person name="Skrede I."/>
            <person name="Drula E."/>
            <person name="Henrissat B."/>
            <person name="Morin E."/>
            <person name="Kohler A."/>
            <person name="Barry K."/>
            <person name="LaButti K."/>
            <person name="Morin E."/>
            <person name="Salamov A."/>
            <person name="Lipzen A."/>
            <person name="Mereny Z."/>
            <person name="Hegedus B."/>
            <person name="Baldrian P."/>
            <person name="Stursova M."/>
            <person name="Weitz H."/>
            <person name="Taylor A."/>
            <person name="Grigoriev I.V."/>
            <person name="Nagy L.G."/>
            <person name="Martin F."/>
            <person name="Kauserud H."/>
        </authorList>
    </citation>
    <scope>NUCLEOTIDE SEQUENCE</scope>
    <source>
        <strain evidence="3">CBHHK173m</strain>
    </source>
</reference>
<feature type="region of interest" description="Disordered" evidence="2">
    <location>
        <begin position="41"/>
        <end position="84"/>
    </location>
</feature>
<feature type="compositionally biased region" description="Basic and acidic residues" evidence="2">
    <location>
        <begin position="331"/>
        <end position="343"/>
    </location>
</feature>
<keyword evidence="1" id="KW-0175">Coiled coil</keyword>
<feature type="coiled-coil region" evidence="1">
    <location>
        <begin position="97"/>
        <end position="165"/>
    </location>
</feature>
<dbReference type="PANTHER" id="PTHR45691:SF6">
    <property type="entry name" value="PROTEIN DIAPHANOUS"/>
    <property type="match status" value="1"/>
</dbReference>
<dbReference type="GO" id="GO:0030041">
    <property type="term" value="P:actin filament polymerization"/>
    <property type="evidence" value="ECO:0007669"/>
    <property type="project" value="TreeGrafter"/>
</dbReference>
<gene>
    <name evidence="3" type="ORF">B0H15DRAFT_436110</name>
</gene>
<feature type="region of interest" description="Disordered" evidence="2">
    <location>
        <begin position="225"/>
        <end position="413"/>
    </location>
</feature>
<sequence length="463" mass="50764">MFQIWSKHALADASNCAPPSFRLQCPLLFVYSLSRPLPAPRNSGLNSSSHIDRSGMDACRPGAKHEGGLSSSAETEVSTGPSSAAAVSTEGQLVVLLAASRREAAALRDELAAVRKKADADNRRLESLLQSSSNPIRPKSPDVQIRAYQERLAHAEAALDEAVTRSRIVESNWLQVDRYLAAIQRQAADSRTAFSRIIAQNDGQLVLPDQSLPVLRREIPLRDYISSGGSGEHAPSSSHLPPRESPYSPRATIRPPPLLTPRAAPSRSPPDTRRVEPWDDDGDDAESPPPFKRLRPSGRLHELERAYRSRSPRGASPPVRRRPPVAPLLPRPRDPDRARHPSREYMPPPLSPPRARTQGPRLPDPYAHLPPPLPLRDAQIAREYDARNPPLQIIQHAHPPPPPPPPAPPPAADALHQYQHRFHLGAGAYLPRRLMRPGAYETVVFALDSGAQAYGGRPEGQGQ</sequence>
<evidence type="ECO:0000256" key="1">
    <source>
        <dbReference type="SAM" id="Coils"/>
    </source>
</evidence>